<dbReference type="InterPro" id="IPR025657">
    <property type="entry name" value="RadC_JAB"/>
</dbReference>
<gene>
    <name evidence="9" type="ORF">SAMEA3545359_00614</name>
</gene>
<dbReference type="InterPro" id="IPR046778">
    <property type="entry name" value="UPF0758_N"/>
</dbReference>
<evidence type="ECO:0000256" key="7">
    <source>
        <dbReference type="RuleBase" id="RU003797"/>
    </source>
</evidence>
<dbReference type="InterPro" id="IPR037518">
    <property type="entry name" value="MPN"/>
</dbReference>
<dbReference type="Pfam" id="PF20582">
    <property type="entry name" value="UPF0758_N"/>
    <property type="match status" value="1"/>
</dbReference>
<evidence type="ECO:0000256" key="6">
    <source>
        <dbReference type="ARBA" id="ARBA00023049"/>
    </source>
</evidence>
<evidence type="ECO:0000256" key="1">
    <source>
        <dbReference type="ARBA" id="ARBA00010243"/>
    </source>
</evidence>
<dbReference type="SUPFAM" id="SSF102712">
    <property type="entry name" value="JAB1/MPN domain"/>
    <property type="match status" value="1"/>
</dbReference>
<proteinExistence type="inferred from homology"/>
<dbReference type="AlphaFoldDB" id="A0A1C6GZM2"/>
<keyword evidence="6" id="KW-0482">Metalloprotease</keyword>
<dbReference type="Gene3D" id="1.10.150.20">
    <property type="entry name" value="5' to 3' exonuclease, C-terminal subdomain"/>
    <property type="match status" value="1"/>
</dbReference>
<protein>
    <submittedName>
        <fullName evidence="9">DNA repair protein RadC</fullName>
    </submittedName>
</protein>
<organism evidence="9">
    <name type="scientific">uncultured Anaerotruncus sp</name>
    <dbReference type="NCBI Taxonomy" id="905011"/>
    <lineage>
        <taxon>Bacteria</taxon>
        <taxon>Bacillati</taxon>
        <taxon>Bacillota</taxon>
        <taxon>Clostridia</taxon>
        <taxon>Eubacteriales</taxon>
        <taxon>Oscillospiraceae</taxon>
        <taxon>Anaerotruncus</taxon>
        <taxon>environmental samples</taxon>
    </lineage>
</organism>
<comment type="similarity">
    <text evidence="1 7">Belongs to the UPF0758 family.</text>
</comment>
<evidence type="ECO:0000256" key="4">
    <source>
        <dbReference type="ARBA" id="ARBA00022801"/>
    </source>
</evidence>
<dbReference type="SUPFAM" id="SSF47781">
    <property type="entry name" value="RuvA domain 2-like"/>
    <property type="match status" value="1"/>
</dbReference>
<dbReference type="GO" id="GO:0008237">
    <property type="term" value="F:metallopeptidase activity"/>
    <property type="evidence" value="ECO:0007669"/>
    <property type="project" value="UniProtKB-KW"/>
</dbReference>
<keyword evidence="2" id="KW-0645">Protease</keyword>
<keyword evidence="4" id="KW-0378">Hydrolase</keyword>
<dbReference type="GO" id="GO:0006508">
    <property type="term" value="P:proteolysis"/>
    <property type="evidence" value="ECO:0007669"/>
    <property type="project" value="UniProtKB-KW"/>
</dbReference>
<evidence type="ECO:0000256" key="2">
    <source>
        <dbReference type="ARBA" id="ARBA00022670"/>
    </source>
</evidence>
<accession>A0A1C6GZM2</accession>
<evidence type="ECO:0000256" key="3">
    <source>
        <dbReference type="ARBA" id="ARBA00022723"/>
    </source>
</evidence>
<dbReference type="GO" id="GO:0046872">
    <property type="term" value="F:metal ion binding"/>
    <property type="evidence" value="ECO:0007669"/>
    <property type="project" value="UniProtKB-KW"/>
</dbReference>
<sequence length="227" mass="25284">MKHNHYGHRERTRQLFLQAGPAGLPDHMLLEILLYSAIPQRDTNDLAHQLLNTFGSVKGVLEADVQLLQQVPGVGYNTAVMLKTVLALFSRYMRDGQDSSRVLNTSEKIGQYMLPVFLGKTDEEVYLLCFDDRFSLLKCECIGGGSHNAVQVNRQKIAERAVVAKSNLVAIAHNHPGGVAMPSDEDIHATLEIYKTLRDLNIQLFDHIIVAGDDFVSLRDSNLFVGL</sequence>
<evidence type="ECO:0000259" key="8">
    <source>
        <dbReference type="PROSITE" id="PS50249"/>
    </source>
</evidence>
<feature type="domain" description="MPN" evidence="8">
    <location>
        <begin position="102"/>
        <end position="224"/>
    </location>
</feature>
<reference evidence="9" key="1">
    <citation type="submission" date="2015-09" db="EMBL/GenBank/DDBJ databases">
        <authorList>
            <consortium name="Pathogen Informatics"/>
        </authorList>
    </citation>
    <scope>NUCLEOTIDE SEQUENCE</scope>
    <source>
        <strain evidence="9">2789STDY5834896</strain>
    </source>
</reference>
<dbReference type="PANTHER" id="PTHR30471:SF3">
    <property type="entry name" value="UPF0758 PROTEIN YEES-RELATED"/>
    <property type="match status" value="1"/>
</dbReference>
<dbReference type="PANTHER" id="PTHR30471">
    <property type="entry name" value="DNA REPAIR PROTEIN RADC"/>
    <property type="match status" value="1"/>
</dbReference>
<dbReference type="PROSITE" id="PS50249">
    <property type="entry name" value="MPN"/>
    <property type="match status" value="1"/>
</dbReference>
<evidence type="ECO:0000256" key="5">
    <source>
        <dbReference type="ARBA" id="ARBA00022833"/>
    </source>
</evidence>
<dbReference type="InterPro" id="IPR001405">
    <property type="entry name" value="UPF0758"/>
</dbReference>
<keyword evidence="5" id="KW-0862">Zinc</keyword>
<evidence type="ECO:0000313" key="9">
    <source>
        <dbReference type="EMBL" id="SCJ50732.1"/>
    </source>
</evidence>
<dbReference type="InterPro" id="IPR010994">
    <property type="entry name" value="RuvA_2-like"/>
</dbReference>
<dbReference type="EMBL" id="FMHG01000001">
    <property type="protein sequence ID" value="SCJ50732.1"/>
    <property type="molecule type" value="Genomic_DNA"/>
</dbReference>
<dbReference type="Pfam" id="PF04002">
    <property type="entry name" value="RadC"/>
    <property type="match status" value="1"/>
</dbReference>
<dbReference type="Gene3D" id="3.40.140.10">
    <property type="entry name" value="Cytidine Deaminase, domain 2"/>
    <property type="match status" value="1"/>
</dbReference>
<keyword evidence="3" id="KW-0479">Metal-binding</keyword>
<name>A0A1C6GZM2_9FIRM</name>
<dbReference type="NCBIfam" id="TIGR00608">
    <property type="entry name" value="radc"/>
    <property type="match status" value="1"/>
</dbReference>